<feature type="region of interest" description="Disordered" evidence="2">
    <location>
        <begin position="188"/>
        <end position="219"/>
    </location>
</feature>
<feature type="non-terminal residue" evidence="3">
    <location>
        <position position="1"/>
    </location>
</feature>
<feature type="region of interest" description="Disordered" evidence="2">
    <location>
        <begin position="305"/>
        <end position="341"/>
    </location>
</feature>
<protein>
    <submittedName>
        <fullName evidence="3">YciC protein</fullName>
    </submittedName>
</protein>
<evidence type="ECO:0000313" key="4">
    <source>
        <dbReference type="Proteomes" id="UP000601435"/>
    </source>
</evidence>
<organism evidence="3 4">
    <name type="scientific">Symbiodinium necroappetens</name>
    <dbReference type="NCBI Taxonomy" id="1628268"/>
    <lineage>
        <taxon>Eukaryota</taxon>
        <taxon>Sar</taxon>
        <taxon>Alveolata</taxon>
        <taxon>Dinophyceae</taxon>
        <taxon>Suessiales</taxon>
        <taxon>Symbiodiniaceae</taxon>
        <taxon>Symbiodinium</taxon>
    </lineage>
</organism>
<name>A0A812QSZ5_9DINO</name>
<reference evidence="3" key="1">
    <citation type="submission" date="2021-02" db="EMBL/GenBank/DDBJ databases">
        <authorList>
            <person name="Dougan E. K."/>
            <person name="Rhodes N."/>
            <person name="Thang M."/>
            <person name="Chan C."/>
        </authorList>
    </citation>
    <scope>NUCLEOTIDE SEQUENCE</scope>
</reference>
<evidence type="ECO:0000256" key="2">
    <source>
        <dbReference type="SAM" id="MobiDB-lite"/>
    </source>
</evidence>
<feature type="non-terminal residue" evidence="3">
    <location>
        <position position="430"/>
    </location>
</feature>
<keyword evidence="1" id="KW-0175">Coiled coil</keyword>
<feature type="compositionally biased region" description="Basic and acidic residues" evidence="2">
    <location>
        <begin position="188"/>
        <end position="207"/>
    </location>
</feature>
<proteinExistence type="predicted"/>
<accession>A0A812QSZ5</accession>
<evidence type="ECO:0000256" key="1">
    <source>
        <dbReference type="SAM" id="Coils"/>
    </source>
</evidence>
<feature type="coiled-coil region" evidence="1">
    <location>
        <begin position="55"/>
        <end position="82"/>
    </location>
</feature>
<evidence type="ECO:0000313" key="3">
    <source>
        <dbReference type="EMBL" id="CAE7402831.1"/>
    </source>
</evidence>
<gene>
    <name evidence="3" type="primary">yciC</name>
    <name evidence="3" type="ORF">SNEC2469_LOCUS11030</name>
</gene>
<feature type="compositionally biased region" description="Basic and acidic residues" evidence="2">
    <location>
        <begin position="305"/>
        <end position="316"/>
    </location>
</feature>
<keyword evidence="4" id="KW-1185">Reference proteome</keyword>
<feature type="compositionally biased region" description="Acidic residues" evidence="2">
    <location>
        <begin position="327"/>
        <end position="336"/>
    </location>
</feature>
<sequence>YAYFLEITHLRNQLYIKHQEGDENFEPVEAYFFDPTEYLEEELRQQLNDKITLSVKVYSDKLRICQRRIADLELQLETVEALSRSREDDSADNCIQFACNKHGSQNVIDSLARLADKEMIEWAKTVVKLQTSPAADESPVQHQASAKNVEALRQALMQAGTELEEERALRKKAEEEIAALQREAQNLRDAAEAQARRSDSMAEELRANSKPKFQAAKSRVFDDAEEMDELRKQVAKLKLQLEKERLRAAEPPVEAKAKLDDYDEAQAILQEAHVAAGNEPPPEDTTLSDSAVQIRQVLRKRTQELENLRGASKEASRQSSKKRLPGDGEEEDEDPEERAAEFEAAVDAEIARRAASKATVSGTGCECEVQTNITAAGDSFYFLEAPETELEAAIRAELEDLKACAQSAYLPALGAIRLAQQPPKGQGSGR</sequence>
<dbReference type="EMBL" id="CAJNJA010017514">
    <property type="protein sequence ID" value="CAE7402831.1"/>
    <property type="molecule type" value="Genomic_DNA"/>
</dbReference>
<dbReference type="Proteomes" id="UP000601435">
    <property type="component" value="Unassembled WGS sequence"/>
</dbReference>
<dbReference type="AlphaFoldDB" id="A0A812QSZ5"/>
<comment type="caution">
    <text evidence="3">The sequence shown here is derived from an EMBL/GenBank/DDBJ whole genome shotgun (WGS) entry which is preliminary data.</text>
</comment>
<dbReference type="OrthoDB" id="427985at2759"/>